<dbReference type="PANTHER" id="PTHR31082:SF4">
    <property type="entry name" value="PHEROMONE-REGULATED MEMBRANE PROTEIN 10"/>
    <property type="match status" value="1"/>
</dbReference>
<evidence type="ECO:0000259" key="8">
    <source>
        <dbReference type="Pfam" id="PF12821"/>
    </source>
</evidence>
<dbReference type="GO" id="GO:0022857">
    <property type="term" value="F:transmembrane transporter activity"/>
    <property type="evidence" value="ECO:0007669"/>
    <property type="project" value="InterPro"/>
</dbReference>
<feature type="transmembrane region" description="Helical" evidence="6">
    <location>
        <begin position="337"/>
        <end position="356"/>
    </location>
</feature>
<feature type="transmembrane region" description="Helical" evidence="6">
    <location>
        <begin position="248"/>
        <end position="270"/>
    </location>
</feature>
<organism evidence="9 10">
    <name type="scientific">Noviluteimonas gilva</name>
    <dbReference type="NCBI Taxonomy" id="2682097"/>
    <lineage>
        <taxon>Bacteria</taxon>
        <taxon>Pseudomonadati</taxon>
        <taxon>Pseudomonadota</taxon>
        <taxon>Gammaproteobacteria</taxon>
        <taxon>Lysobacterales</taxon>
        <taxon>Lysobacteraceae</taxon>
        <taxon>Noviluteimonas</taxon>
    </lineage>
</organism>
<keyword evidence="10" id="KW-1185">Reference proteome</keyword>
<keyword evidence="2 6" id="KW-0812">Transmembrane</keyword>
<protein>
    <submittedName>
        <fullName evidence="9">Threonine/serine exporter family protein</fullName>
    </submittedName>
</protein>
<feature type="transmembrane region" description="Helical" evidence="6">
    <location>
        <begin position="314"/>
        <end position="331"/>
    </location>
</feature>
<feature type="domain" description="Threonine/Serine exporter ThrE" evidence="8">
    <location>
        <begin position="299"/>
        <end position="417"/>
    </location>
</feature>
<feature type="domain" description="Threonine/serine exporter-like N-terminal" evidence="7">
    <location>
        <begin position="28"/>
        <end position="271"/>
    </location>
</feature>
<keyword evidence="3 6" id="KW-1133">Transmembrane helix</keyword>
<evidence type="ECO:0000256" key="5">
    <source>
        <dbReference type="ARBA" id="ARBA00034125"/>
    </source>
</evidence>
<evidence type="ECO:0000256" key="6">
    <source>
        <dbReference type="SAM" id="Phobius"/>
    </source>
</evidence>
<gene>
    <name evidence="9" type="ORF">GN331_05920</name>
</gene>
<evidence type="ECO:0000256" key="2">
    <source>
        <dbReference type="ARBA" id="ARBA00022692"/>
    </source>
</evidence>
<dbReference type="PANTHER" id="PTHR31082">
    <property type="entry name" value="PHEROMONE-REGULATED MEMBRANE PROTEIN 10"/>
    <property type="match status" value="1"/>
</dbReference>
<dbReference type="EMBL" id="WOXT01000001">
    <property type="protein sequence ID" value="MUV13744.1"/>
    <property type="molecule type" value="Genomic_DNA"/>
</dbReference>
<keyword evidence="4 6" id="KW-0472">Membrane</keyword>
<evidence type="ECO:0000259" key="7">
    <source>
        <dbReference type="Pfam" id="PF06738"/>
    </source>
</evidence>
<reference evidence="9 10" key="1">
    <citation type="submission" date="2019-12" db="EMBL/GenBank/DDBJ databases">
        <authorList>
            <person name="Xu J."/>
        </authorList>
    </citation>
    <scope>NUCLEOTIDE SEQUENCE [LARGE SCALE GENOMIC DNA]</scope>
    <source>
        <strain evidence="9 10">HX-5-24</strain>
    </source>
</reference>
<dbReference type="InterPro" id="IPR010619">
    <property type="entry name" value="ThrE-like_N"/>
</dbReference>
<evidence type="ECO:0000256" key="4">
    <source>
        <dbReference type="ARBA" id="ARBA00023136"/>
    </source>
</evidence>
<feature type="transmembrane region" description="Helical" evidence="6">
    <location>
        <begin position="164"/>
        <end position="181"/>
    </location>
</feature>
<comment type="subcellular location">
    <subcellularLocation>
        <location evidence="1">Membrane</location>
        <topology evidence="1">Multi-pass membrane protein</topology>
    </subcellularLocation>
</comment>
<feature type="transmembrane region" description="Helical" evidence="6">
    <location>
        <begin position="368"/>
        <end position="385"/>
    </location>
</feature>
<evidence type="ECO:0000256" key="1">
    <source>
        <dbReference type="ARBA" id="ARBA00004141"/>
    </source>
</evidence>
<evidence type="ECO:0000313" key="9">
    <source>
        <dbReference type="EMBL" id="MUV13744.1"/>
    </source>
</evidence>
<dbReference type="Pfam" id="PF06738">
    <property type="entry name" value="ThrE"/>
    <property type="match status" value="1"/>
</dbReference>
<dbReference type="Pfam" id="PF12821">
    <property type="entry name" value="ThrE_2"/>
    <property type="match status" value="1"/>
</dbReference>
<dbReference type="InterPro" id="IPR051361">
    <property type="entry name" value="ThrE/Ser_Exporter"/>
</dbReference>
<feature type="transmembrane region" description="Helical" evidence="6">
    <location>
        <begin position="290"/>
        <end position="307"/>
    </location>
</feature>
<feature type="transmembrane region" description="Helical" evidence="6">
    <location>
        <begin position="397"/>
        <end position="421"/>
    </location>
</feature>
<name>A0A7C9LKT4_9GAMM</name>
<comment type="similarity">
    <text evidence="5">Belongs to the ThrE exporter (TC 2.A.79) family.</text>
</comment>
<dbReference type="GO" id="GO:0016020">
    <property type="term" value="C:membrane"/>
    <property type="evidence" value="ECO:0007669"/>
    <property type="project" value="UniProtKB-SubCell"/>
</dbReference>
<dbReference type="Proteomes" id="UP000479692">
    <property type="component" value="Unassembled WGS sequence"/>
</dbReference>
<accession>A0A7C9LKT4</accession>
<feature type="transmembrane region" description="Helical" evidence="6">
    <location>
        <begin position="217"/>
        <end position="236"/>
    </location>
</feature>
<proteinExistence type="inferred from homology"/>
<dbReference type="AlphaFoldDB" id="A0A7C9LKT4"/>
<evidence type="ECO:0000313" key="10">
    <source>
        <dbReference type="Proteomes" id="UP000479692"/>
    </source>
</evidence>
<feature type="transmembrane region" description="Helical" evidence="6">
    <location>
        <begin position="193"/>
        <end position="211"/>
    </location>
</feature>
<dbReference type="InterPro" id="IPR024528">
    <property type="entry name" value="ThrE_2"/>
</dbReference>
<comment type="caution">
    <text evidence="9">The sequence shown here is derived from an EMBL/GenBank/DDBJ whole genome shotgun (WGS) entry which is preliminary data.</text>
</comment>
<sequence>MSAPPSLVPTVASATADAASAGYAERIEFVLEVAEHLHAYGTTAQRLEGAVVAVAQRLGLDCEPWSNPTGMILSFSDPRRPAGVSDTTRVIRLAPGDTHLYKLCEADRIAEDVMAGRVGIAEGHAQLRALSRPPTTRQRAMQVFGFGLASAAVAGLLRLPWLDIGTAGLIGLLIGMLELASQGRVRLNEASDAIAGVVAGLVAITVASLVGPLNLNTVTIAALIVLLPGMTLTNAVNELTSRHLVSGTARFAGALTTILKLTIGTVIAFKLAEYIGLHPQIRASRPQPEWVEGVALVSGAFAFAVLFRAGLRDYWVVMLSAAGGYLIARFGGQMFDAVGGVFLAALATSALGNAYARLSQRPGALVRVPGIIMLVPGSIALRGVIDLVQQQNVDAGSAAAIAVLNSLMALVAGLLFGNLLVSARRNL</sequence>
<evidence type="ECO:0000256" key="3">
    <source>
        <dbReference type="ARBA" id="ARBA00022989"/>
    </source>
</evidence>